<proteinExistence type="predicted"/>
<protein>
    <submittedName>
        <fullName evidence="1">Uncharacterized protein</fullName>
    </submittedName>
</protein>
<comment type="caution">
    <text evidence="1">The sequence shown here is derived from an EMBL/GenBank/DDBJ whole genome shotgun (WGS) entry which is preliminary data.</text>
</comment>
<evidence type="ECO:0000313" key="2">
    <source>
        <dbReference type="Proteomes" id="UP000014212"/>
    </source>
</evidence>
<evidence type="ECO:0000313" key="1">
    <source>
        <dbReference type="EMBL" id="EOS08412.1"/>
    </source>
</evidence>
<reference evidence="1 2" key="1">
    <citation type="submission" date="2013-04" db="EMBL/GenBank/DDBJ databases">
        <title>The Genome Sequence of Bacteroides uniformis dnLKV2.</title>
        <authorList>
            <consortium name="The Broad Institute Genomics Platform"/>
            <consortium name="The Broad Institute Genome Sequencing Center for Infectious Disease"/>
            <person name="Earl A."/>
            <person name="Xavier R."/>
            <person name="Kuhn K."/>
            <person name="Stappenbeck T."/>
            <person name="Walker B."/>
            <person name="Young S."/>
            <person name="Zeng Q."/>
            <person name="Gargeya S."/>
            <person name="Fitzgerald M."/>
            <person name="Haas B."/>
            <person name="Abouelleil A."/>
            <person name="Allen A.W."/>
            <person name="Alvarado L."/>
            <person name="Arachchi H.M."/>
            <person name="Berlin A.M."/>
            <person name="Chapman S.B."/>
            <person name="Gainer-Dewar J."/>
            <person name="Goldberg J."/>
            <person name="Griggs A."/>
            <person name="Gujja S."/>
            <person name="Hansen M."/>
            <person name="Howarth C."/>
            <person name="Imamovic A."/>
            <person name="Ireland A."/>
            <person name="Larimer J."/>
            <person name="McCowan C."/>
            <person name="Murphy C."/>
            <person name="Pearson M."/>
            <person name="Poon T.W."/>
            <person name="Priest M."/>
            <person name="Roberts A."/>
            <person name="Saif S."/>
            <person name="Shea T."/>
            <person name="Sisk P."/>
            <person name="Sykes S."/>
            <person name="Wortman J."/>
            <person name="Nusbaum C."/>
            <person name="Birren B."/>
        </authorList>
    </citation>
    <scope>NUCLEOTIDE SEQUENCE [LARGE SCALE GENOMIC DNA]</scope>
    <source>
        <strain evidence="2">dnLKV2</strain>
    </source>
</reference>
<dbReference type="Proteomes" id="UP000014212">
    <property type="component" value="Unassembled WGS sequence"/>
</dbReference>
<dbReference type="AlphaFoldDB" id="R9HWN3"/>
<dbReference type="EMBL" id="ASSO01000007">
    <property type="protein sequence ID" value="EOS08412.1"/>
    <property type="molecule type" value="Genomic_DNA"/>
</dbReference>
<organism evidence="1 2">
    <name type="scientific">Bacteroides uniformis dnLKV2</name>
    <dbReference type="NCBI Taxonomy" id="1235787"/>
    <lineage>
        <taxon>Bacteria</taxon>
        <taxon>Pseudomonadati</taxon>
        <taxon>Bacteroidota</taxon>
        <taxon>Bacteroidia</taxon>
        <taxon>Bacteroidales</taxon>
        <taxon>Bacteroidaceae</taxon>
        <taxon>Bacteroides</taxon>
    </lineage>
</organism>
<gene>
    <name evidence="1" type="ORF">C801_01614</name>
</gene>
<accession>R9HWN3</accession>
<name>R9HWN3_BACUN</name>
<dbReference type="HOGENOM" id="CLU_3363448_0_0_10"/>
<sequence length="35" mass="4493">MDLEENGYVTETYPFFYGFKLYHFKFKIKRFLWMC</sequence>